<name>A0A3N0BUR5_9MICC</name>
<dbReference type="EMBL" id="RBED01000110">
    <property type="protein sequence ID" value="RNL53090.1"/>
    <property type="molecule type" value="Genomic_DNA"/>
</dbReference>
<organism evidence="1 2">
    <name type="scientific">Arthrobacter oryzae</name>
    <dbReference type="NCBI Taxonomy" id="409290"/>
    <lineage>
        <taxon>Bacteria</taxon>
        <taxon>Bacillati</taxon>
        <taxon>Actinomycetota</taxon>
        <taxon>Actinomycetes</taxon>
        <taxon>Micrococcales</taxon>
        <taxon>Micrococcaceae</taxon>
        <taxon>Arthrobacter</taxon>
    </lineage>
</organism>
<dbReference type="RefSeq" id="WP_123255910.1">
    <property type="nucleotide sequence ID" value="NZ_RBED01000110.1"/>
</dbReference>
<gene>
    <name evidence="1" type="ORF">D7003_13220</name>
</gene>
<evidence type="ECO:0000313" key="2">
    <source>
        <dbReference type="Proteomes" id="UP000273807"/>
    </source>
</evidence>
<dbReference type="AlphaFoldDB" id="A0A3N0BUR5"/>
<accession>A0A3N0BUR5</accession>
<keyword evidence="2" id="KW-1185">Reference proteome</keyword>
<evidence type="ECO:0000313" key="1">
    <source>
        <dbReference type="EMBL" id="RNL53090.1"/>
    </source>
</evidence>
<comment type="caution">
    <text evidence="1">The sequence shown here is derived from an EMBL/GenBank/DDBJ whole genome shotgun (WGS) entry which is preliminary data.</text>
</comment>
<protein>
    <submittedName>
        <fullName evidence="1">Uncharacterized protein</fullName>
    </submittedName>
</protein>
<proteinExistence type="predicted"/>
<reference evidence="1 2" key="1">
    <citation type="submission" date="2018-10" db="EMBL/GenBank/DDBJ databases">
        <title>Genome sequencing of Arthrobacter oryzae TNB02.</title>
        <authorList>
            <person name="Cho Y.-J."/>
            <person name="Cho A."/>
            <person name="Kim O.-S."/>
        </authorList>
    </citation>
    <scope>NUCLEOTIDE SEQUENCE [LARGE SCALE GENOMIC DNA]</scope>
    <source>
        <strain evidence="1 2">TNB02</strain>
    </source>
</reference>
<dbReference type="Proteomes" id="UP000273807">
    <property type="component" value="Unassembled WGS sequence"/>
</dbReference>
<dbReference type="OrthoDB" id="4951046at2"/>
<sequence>MAKYRSINDVSELPVFRVDPGPQWRSLRRGDRVSVGLAPGYETGGLVDAVTEDHTAIWVDLDGGRGRTLLHCSDGVEIRPVHGQPAPGSGTLQV</sequence>